<evidence type="ECO:0000313" key="4">
    <source>
        <dbReference type="EMBL" id="CAI0387229.1"/>
    </source>
</evidence>
<dbReference type="AlphaFoldDB" id="A0AAV0HQL1"/>
<dbReference type="Gene3D" id="3.80.10.10">
    <property type="entry name" value="Ribonuclease Inhibitor"/>
    <property type="match status" value="1"/>
</dbReference>
<dbReference type="Proteomes" id="UP001154282">
    <property type="component" value="Unassembled WGS sequence"/>
</dbReference>
<feature type="non-terminal residue" evidence="4">
    <location>
        <position position="1"/>
    </location>
</feature>
<evidence type="ECO:0000256" key="3">
    <source>
        <dbReference type="ARBA" id="ARBA00022737"/>
    </source>
</evidence>
<evidence type="ECO:0000313" key="5">
    <source>
        <dbReference type="Proteomes" id="UP001154282"/>
    </source>
</evidence>
<keyword evidence="3" id="KW-0677">Repeat</keyword>
<dbReference type="InterPro" id="IPR001611">
    <property type="entry name" value="Leu-rich_rpt"/>
</dbReference>
<evidence type="ECO:0000256" key="2">
    <source>
        <dbReference type="ARBA" id="ARBA00022614"/>
    </source>
</evidence>
<protein>
    <submittedName>
        <fullName evidence="4">Uncharacterized protein</fullName>
    </submittedName>
</protein>
<gene>
    <name evidence="4" type="ORF">LITE_LOCUS5384</name>
</gene>
<comment type="similarity">
    <text evidence="1">Belongs to the RLP family.</text>
</comment>
<evidence type="ECO:0000256" key="1">
    <source>
        <dbReference type="ARBA" id="ARBA00009592"/>
    </source>
</evidence>
<dbReference type="PANTHER" id="PTHR48062">
    <property type="entry name" value="RECEPTOR-LIKE PROTEIN 14"/>
    <property type="match status" value="1"/>
</dbReference>
<dbReference type="InterPro" id="IPR032675">
    <property type="entry name" value="LRR_dom_sf"/>
</dbReference>
<keyword evidence="5" id="KW-1185">Reference proteome</keyword>
<dbReference type="SUPFAM" id="SSF52058">
    <property type="entry name" value="L domain-like"/>
    <property type="match status" value="1"/>
</dbReference>
<sequence>FGNFTNIKVLNLSHNFLSGSIPSTFSNLKQIESLDLSYNKLNADFSVAHNNLSGKTLGNVAQFGTFDESSHQGNDLLCGWPLPKKLLPHKRG</sequence>
<name>A0AAV0HQL1_9ROSI</name>
<dbReference type="PRINTS" id="PR00019">
    <property type="entry name" value="LEURICHRPT"/>
</dbReference>
<dbReference type="InterPro" id="IPR051502">
    <property type="entry name" value="RLP_Defense_Trigger"/>
</dbReference>
<dbReference type="Pfam" id="PF13855">
    <property type="entry name" value="LRR_8"/>
    <property type="match status" value="1"/>
</dbReference>
<organism evidence="4 5">
    <name type="scientific">Linum tenue</name>
    <dbReference type="NCBI Taxonomy" id="586396"/>
    <lineage>
        <taxon>Eukaryota</taxon>
        <taxon>Viridiplantae</taxon>
        <taxon>Streptophyta</taxon>
        <taxon>Embryophyta</taxon>
        <taxon>Tracheophyta</taxon>
        <taxon>Spermatophyta</taxon>
        <taxon>Magnoliopsida</taxon>
        <taxon>eudicotyledons</taxon>
        <taxon>Gunneridae</taxon>
        <taxon>Pentapetalae</taxon>
        <taxon>rosids</taxon>
        <taxon>fabids</taxon>
        <taxon>Malpighiales</taxon>
        <taxon>Linaceae</taxon>
        <taxon>Linum</taxon>
    </lineage>
</organism>
<keyword evidence="2" id="KW-0433">Leucine-rich repeat</keyword>
<reference evidence="4" key="1">
    <citation type="submission" date="2022-08" db="EMBL/GenBank/DDBJ databases">
        <authorList>
            <person name="Gutierrez-Valencia J."/>
        </authorList>
    </citation>
    <scope>NUCLEOTIDE SEQUENCE</scope>
</reference>
<comment type="caution">
    <text evidence="4">The sequence shown here is derived from an EMBL/GenBank/DDBJ whole genome shotgun (WGS) entry which is preliminary data.</text>
</comment>
<dbReference type="PANTHER" id="PTHR48062:SF21">
    <property type="entry name" value="RECEPTOR-LIKE PROTEIN 12"/>
    <property type="match status" value="1"/>
</dbReference>
<accession>A0AAV0HQL1</accession>
<proteinExistence type="inferred from homology"/>
<dbReference type="EMBL" id="CAMGYJ010000002">
    <property type="protein sequence ID" value="CAI0387229.1"/>
    <property type="molecule type" value="Genomic_DNA"/>
</dbReference>